<keyword evidence="2" id="KW-0378">Hydrolase</keyword>
<evidence type="ECO:0000256" key="2">
    <source>
        <dbReference type="ARBA" id="ARBA00022801"/>
    </source>
</evidence>
<dbReference type="PANTHER" id="PTHR46020">
    <property type="entry name" value="OSJNBB0059K02.9 PROTEIN"/>
    <property type="match status" value="1"/>
</dbReference>
<evidence type="ECO:0000256" key="4">
    <source>
        <dbReference type="SAM" id="SignalP"/>
    </source>
</evidence>
<comment type="similarity">
    <text evidence="1">Belongs to the 'GDSL' lipolytic enzyme family.</text>
</comment>
<feature type="signal peptide" evidence="4">
    <location>
        <begin position="1"/>
        <end position="21"/>
    </location>
</feature>
<evidence type="ECO:0000313" key="7">
    <source>
        <dbReference type="Proteomes" id="UP000008810"/>
    </source>
</evidence>
<evidence type="ECO:0008006" key="8">
    <source>
        <dbReference type="Google" id="ProtNLM"/>
    </source>
</evidence>
<dbReference type="AlphaFoldDB" id="A0A0Q3S725"/>
<reference evidence="5 6" key="1">
    <citation type="journal article" date="2010" name="Nature">
        <title>Genome sequencing and analysis of the model grass Brachypodium distachyon.</title>
        <authorList>
            <consortium name="International Brachypodium Initiative"/>
        </authorList>
    </citation>
    <scope>NUCLEOTIDE SEQUENCE [LARGE SCALE GENOMIC DNA]</scope>
    <source>
        <strain evidence="5">Bd21</strain>
        <strain evidence="6">cv. Bd21</strain>
    </source>
</reference>
<evidence type="ECO:0000313" key="5">
    <source>
        <dbReference type="EMBL" id="KQK20906.1"/>
    </source>
</evidence>
<organism evidence="5">
    <name type="scientific">Brachypodium distachyon</name>
    <name type="common">Purple false brome</name>
    <name type="synonym">Trachynia distachya</name>
    <dbReference type="NCBI Taxonomy" id="15368"/>
    <lineage>
        <taxon>Eukaryota</taxon>
        <taxon>Viridiplantae</taxon>
        <taxon>Streptophyta</taxon>
        <taxon>Embryophyta</taxon>
        <taxon>Tracheophyta</taxon>
        <taxon>Spermatophyta</taxon>
        <taxon>Magnoliopsida</taxon>
        <taxon>Liliopsida</taxon>
        <taxon>Poales</taxon>
        <taxon>Poaceae</taxon>
        <taxon>BOP clade</taxon>
        <taxon>Pooideae</taxon>
        <taxon>Stipodae</taxon>
        <taxon>Brachypodieae</taxon>
        <taxon>Brachypodium</taxon>
    </lineage>
</organism>
<dbReference type="PANTHER" id="PTHR46020:SF33">
    <property type="entry name" value="SGNH HYDROLASE-TYPE ESTERASE DOMAIN-CONTAINING PROTEIN"/>
    <property type="match status" value="1"/>
</dbReference>
<accession>A0A0Q3S725</accession>
<gene>
    <name evidence="6" type="primary">LOC100843838</name>
    <name evidence="5" type="ORF">BRADI_1g57440v3</name>
</gene>
<name>A0A0Q3S725_BRADI</name>
<dbReference type="RefSeq" id="XP_024313320.1">
    <property type="nucleotide sequence ID" value="XM_024457552.1"/>
</dbReference>
<dbReference type="SUPFAM" id="SSF52266">
    <property type="entry name" value="SGNH hydrolase"/>
    <property type="match status" value="1"/>
</dbReference>
<reference evidence="6" key="3">
    <citation type="submission" date="2018-08" db="UniProtKB">
        <authorList>
            <consortium name="EnsemblPlants"/>
        </authorList>
    </citation>
    <scope>IDENTIFICATION</scope>
    <source>
        <strain evidence="6">cv. Bd21</strain>
    </source>
</reference>
<dbReference type="Gramene" id="KQK20906">
    <property type="protein sequence ID" value="KQK20906"/>
    <property type="gene ID" value="BRADI_1g57440v3"/>
</dbReference>
<protein>
    <recommendedName>
        <fullName evidence="8">SGNH hydrolase-type esterase domain-containing protein</fullName>
    </recommendedName>
</protein>
<dbReference type="GO" id="GO:0016788">
    <property type="term" value="F:hydrolase activity, acting on ester bonds"/>
    <property type="evidence" value="ECO:0007669"/>
    <property type="project" value="InterPro"/>
</dbReference>
<evidence type="ECO:0000256" key="3">
    <source>
        <dbReference type="ARBA" id="ARBA00023098"/>
    </source>
</evidence>
<reference evidence="5" key="2">
    <citation type="submission" date="2017-06" db="EMBL/GenBank/DDBJ databases">
        <title>WGS assembly of Brachypodium distachyon.</title>
        <authorList>
            <consortium name="The International Brachypodium Initiative"/>
            <person name="Lucas S."/>
            <person name="Harmon-Smith M."/>
            <person name="Lail K."/>
            <person name="Tice H."/>
            <person name="Grimwood J."/>
            <person name="Bruce D."/>
            <person name="Barry K."/>
            <person name="Shu S."/>
            <person name="Lindquist E."/>
            <person name="Wang M."/>
            <person name="Pitluck S."/>
            <person name="Vogel J.P."/>
            <person name="Garvin D.F."/>
            <person name="Mockler T.C."/>
            <person name="Schmutz J."/>
            <person name="Rokhsar D."/>
            <person name="Bevan M.W."/>
        </authorList>
    </citation>
    <scope>NUCLEOTIDE SEQUENCE</scope>
    <source>
        <strain evidence="5">Bd21</strain>
    </source>
</reference>
<keyword evidence="7" id="KW-1185">Reference proteome</keyword>
<sequence length="357" mass="39604">MKIVSILVLFFVTFNAARVDSRPNPDDRLRHLFVFGDSFGDNGNTRQPLVDVVLGTDKVNQDTRQWFFPYGSFTDGREHPTGRFSNYMVQSDLVANIMGLAVAPPAYKLTKKNTWDKSGMTFAVGGTNVFQAPTSNKAVPTLRDQVDRLESLIVDGTISRKHVQHSVALIAISGNDYVLVGDAGGMNIGIGAFVKNVSTEIVSNVQRLQEMGVAKVLVNNIPPIGCAPSQTMPSGFARCDRGGNNYASVQNRDLKRQLRAMDDVHIIDLHTAFTNIVEGENTEVSSFFDERLAPCCKSTDPSGYCGQMGDSDSDFRYTLCKNADKYFYWDEMNPTQAGWEIVMEQLEDPIKKFLELN</sequence>
<dbReference type="Proteomes" id="UP000008810">
    <property type="component" value="Chromosome 1"/>
</dbReference>
<proteinExistence type="inferred from homology"/>
<dbReference type="EnsemblPlants" id="KQK20906">
    <property type="protein sequence ID" value="KQK20906"/>
    <property type="gene ID" value="BRADI_1g57440v3"/>
</dbReference>
<evidence type="ECO:0000256" key="1">
    <source>
        <dbReference type="ARBA" id="ARBA00008668"/>
    </source>
</evidence>
<dbReference type="EMBL" id="CM000880">
    <property type="protein sequence ID" value="KQK20906.1"/>
    <property type="molecule type" value="Genomic_DNA"/>
</dbReference>
<keyword evidence="3" id="KW-0443">Lipid metabolism</keyword>
<keyword evidence="4" id="KW-0732">Signal</keyword>
<dbReference type="STRING" id="15368.A0A0Q3S725"/>
<evidence type="ECO:0000313" key="6">
    <source>
        <dbReference type="EnsemblPlants" id="KQK20906"/>
    </source>
</evidence>
<dbReference type="GeneID" id="100843838"/>
<dbReference type="GO" id="GO:0006629">
    <property type="term" value="P:lipid metabolic process"/>
    <property type="evidence" value="ECO:0007669"/>
    <property type="project" value="UniProtKB-KW"/>
</dbReference>
<dbReference type="Gene3D" id="3.40.50.1110">
    <property type="entry name" value="SGNH hydrolase"/>
    <property type="match status" value="1"/>
</dbReference>
<dbReference type="Pfam" id="PF00657">
    <property type="entry name" value="Lipase_GDSL"/>
    <property type="match status" value="1"/>
</dbReference>
<dbReference type="OrthoDB" id="583516at2759"/>
<feature type="chain" id="PRO_5044546117" description="SGNH hydrolase-type esterase domain-containing protein" evidence="4">
    <location>
        <begin position="22"/>
        <end position="357"/>
    </location>
</feature>
<dbReference type="InterPro" id="IPR036514">
    <property type="entry name" value="SGNH_hydro_sf"/>
</dbReference>
<dbReference type="InterPro" id="IPR001087">
    <property type="entry name" value="GDSL"/>
</dbReference>